<dbReference type="InterPro" id="IPR011008">
    <property type="entry name" value="Dimeric_a/b-barrel"/>
</dbReference>
<dbReference type="SUPFAM" id="SSF54909">
    <property type="entry name" value="Dimeric alpha+beta barrel"/>
    <property type="match status" value="2"/>
</dbReference>
<evidence type="ECO:0000256" key="1">
    <source>
        <dbReference type="SAM" id="MobiDB-lite"/>
    </source>
</evidence>
<reference evidence="3 4" key="1">
    <citation type="submission" date="2023-08" db="EMBL/GenBank/DDBJ databases">
        <title>Black Yeasts Isolated from many extreme environments.</title>
        <authorList>
            <person name="Coleine C."/>
            <person name="Stajich J.E."/>
            <person name="Selbmann L."/>
        </authorList>
    </citation>
    <scope>NUCLEOTIDE SEQUENCE [LARGE SCALE GENOMIC DNA]</scope>
    <source>
        <strain evidence="3 4">CCFEE 5885</strain>
    </source>
</reference>
<feature type="region of interest" description="Disordered" evidence="1">
    <location>
        <begin position="229"/>
        <end position="281"/>
    </location>
</feature>
<keyword evidence="4" id="KW-1185">Reference proteome</keyword>
<accession>A0ABR0K8S5</accession>
<protein>
    <recommendedName>
        <fullName evidence="2">ABM domain-containing protein</fullName>
    </recommendedName>
</protein>
<dbReference type="Gene3D" id="3.30.70.100">
    <property type="match status" value="2"/>
</dbReference>
<dbReference type="Proteomes" id="UP001345013">
    <property type="component" value="Unassembled WGS sequence"/>
</dbReference>
<proteinExistence type="predicted"/>
<dbReference type="InterPro" id="IPR007138">
    <property type="entry name" value="ABM_dom"/>
</dbReference>
<sequence>MATEVAIFQLKDGKSPEDANSATGQVLKDTLNTLTEQKGFQRAYWGTESENPGTFRLFVDWESVDDHINFTKEDHYKPFLERFGQIADIDSAQLFHCHFTPHPPSEALSDHVSPTTEIRVYYFASDFNDRDGAADMVKQQVANMEKEAKSHTASAGGWTEEEVPIPGTSDKGKAYVALLGWQSMEAHMEWRATPAHEENLKIMDQYKDQIKHHSVTHFSGTLVQKGAGGVGDVTGDAQEEILNPQGGGKNPPKTKADGTTTKNNDDLSGAANSNKKSRVGG</sequence>
<evidence type="ECO:0000313" key="4">
    <source>
        <dbReference type="Proteomes" id="UP001345013"/>
    </source>
</evidence>
<dbReference type="EMBL" id="JAVRRG010000069">
    <property type="protein sequence ID" value="KAK5091826.1"/>
    <property type="molecule type" value="Genomic_DNA"/>
</dbReference>
<gene>
    <name evidence="3" type="ORF">LTR24_005825</name>
</gene>
<dbReference type="Pfam" id="PF03992">
    <property type="entry name" value="ABM"/>
    <property type="match status" value="1"/>
</dbReference>
<name>A0ABR0K8S5_9EURO</name>
<evidence type="ECO:0000259" key="2">
    <source>
        <dbReference type="Pfam" id="PF03992"/>
    </source>
</evidence>
<organism evidence="3 4">
    <name type="scientific">Lithohypha guttulata</name>
    <dbReference type="NCBI Taxonomy" id="1690604"/>
    <lineage>
        <taxon>Eukaryota</taxon>
        <taxon>Fungi</taxon>
        <taxon>Dikarya</taxon>
        <taxon>Ascomycota</taxon>
        <taxon>Pezizomycotina</taxon>
        <taxon>Eurotiomycetes</taxon>
        <taxon>Chaetothyriomycetidae</taxon>
        <taxon>Chaetothyriales</taxon>
        <taxon>Trichomeriaceae</taxon>
        <taxon>Lithohypha</taxon>
    </lineage>
</organism>
<comment type="caution">
    <text evidence="3">The sequence shown here is derived from an EMBL/GenBank/DDBJ whole genome shotgun (WGS) entry which is preliminary data.</text>
</comment>
<feature type="domain" description="ABM" evidence="2">
    <location>
        <begin position="17"/>
        <end position="81"/>
    </location>
</feature>
<evidence type="ECO:0000313" key="3">
    <source>
        <dbReference type="EMBL" id="KAK5091826.1"/>
    </source>
</evidence>